<dbReference type="Proteomes" id="UP000246050">
    <property type="component" value="Unassembled WGS sequence"/>
</dbReference>
<name>A0A317D737_9ACTN</name>
<dbReference type="AlphaFoldDB" id="A0A317D737"/>
<sequence length="128" mass="13715">MSGISVVETMTASASATSSTIGNVWGVADVPPRADEPISQIRLLETPPGWELQTTKPGSLLTAFAVDRTYSVWADTTDKNAGNDAMVEFTLGDLRSLSDGEVWAAPEPFAQPQAMTREEFRRHAAASC</sequence>
<reference evidence="1 2" key="1">
    <citation type="submission" date="2018-05" db="EMBL/GenBank/DDBJ databases">
        <title>Micromonosporas from Atacama Desert.</title>
        <authorList>
            <person name="Carro L."/>
            <person name="Golinska P."/>
            <person name="Klenk H.-P."/>
            <person name="Goodfellow M."/>
        </authorList>
    </citation>
    <scope>NUCLEOTIDE SEQUENCE [LARGE SCALE GENOMIC DNA]</scope>
    <source>
        <strain evidence="1 2">4G51</strain>
    </source>
</reference>
<organism evidence="1 2">
    <name type="scientific">Micromonospora sicca</name>
    <dbReference type="NCBI Taxonomy" id="2202420"/>
    <lineage>
        <taxon>Bacteria</taxon>
        <taxon>Bacillati</taxon>
        <taxon>Actinomycetota</taxon>
        <taxon>Actinomycetes</taxon>
        <taxon>Micromonosporales</taxon>
        <taxon>Micromonosporaceae</taxon>
        <taxon>Micromonospora</taxon>
    </lineage>
</organism>
<protein>
    <submittedName>
        <fullName evidence="1">Uncharacterized protein</fullName>
    </submittedName>
</protein>
<evidence type="ECO:0000313" key="1">
    <source>
        <dbReference type="EMBL" id="PWR09950.1"/>
    </source>
</evidence>
<accession>A0A317D737</accession>
<proteinExistence type="predicted"/>
<gene>
    <name evidence="1" type="ORF">DKT69_29960</name>
</gene>
<dbReference type="EMBL" id="QGKS01000376">
    <property type="protein sequence ID" value="PWR09950.1"/>
    <property type="molecule type" value="Genomic_DNA"/>
</dbReference>
<evidence type="ECO:0000313" key="2">
    <source>
        <dbReference type="Proteomes" id="UP000246050"/>
    </source>
</evidence>
<comment type="caution">
    <text evidence="1">The sequence shown here is derived from an EMBL/GenBank/DDBJ whole genome shotgun (WGS) entry which is preliminary data.</text>
</comment>